<gene>
    <name evidence="1" type="ORF">PXH66_13555</name>
</gene>
<dbReference type="AlphaFoldDB" id="A0AAE9ZUP0"/>
<keyword evidence="2" id="KW-1185">Reference proteome</keyword>
<sequence length="384" mass="43568">MIEGKWEGHTENSSSLNIFIEFEKDKKYQWSMGSDPHSLEEGGFRIRNSEIHLYPGDGSNPATYTTLKISKIEDETLELMIPETGMLQEAEAETYIFAKLRKEKAIGKGKYLPNKLLKTDPARMTLFEHNLPIPITTHKNNSNVLRAFCQIIPKAISSDLKNYTTYKDISSDNFEITFSSGVFKISVTILDQAKYNDFHYIYDLKNRINLISQRIFSHSSEYEINILPDRGLGAFGAISSFELATQFLDDDKNVNKTGIIYAVINTLENSPNIELVDSDIDWEKINILIASKWTQIPVSPNTFVAKSRLEIRLIFDSPPDSISGIKGVQISASQIVKIRRRASRRWEEIESLKFLKLTTAPGSQINTTDSESVLDNILTILISR</sequence>
<reference evidence="1" key="1">
    <citation type="submission" date="2023-03" db="EMBL/GenBank/DDBJ databases">
        <title>Lomoglobus Profundus gen. nov., sp. nov., a novel member of the phylum Verrucomicrobia, isolated from deep-marine sediment of South China Sea.</title>
        <authorList>
            <person name="Ahmad T."/>
            <person name="Ishaq S.E."/>
            <person name="Wang F."/>
        </authorList>
    </citation>
    <scope>NUCLEOTIDE SEQUENCE</scope>
    <source>
        <strain evidence="1">LMO-M01</strain>
    </source>
</reference>
<accession>A0AAE9ZUP0</accession>
<dbReference type="KEGG" id="slom:PXH66_13555"/>
<proteinExistence type="predicted"/>
<organism evidence="1 2">
    <name type="scientific">Synoicihabitans lomoniglobus</name>
    <dbReference type="NCBI Taxonomy" id="2909285"/>
    <lineage>
        <taxon>Bacteria</taxon>
        <taxon>Pseudomonadati</taxon>
        <taxon>Verrucomicrobiota</taxon>
        <taxon>Opitutia</taxon>
        <taxon>Opitutales</taxon>
        <taxon>Opitutaceae</taxon>
        <taxon>Synoicihabitans</taxon>
    </lineage>
</organism>
<evidence type="ECO:0000313" key="2">
    <source>
        <dbReference type="Proteomes" id="UP001218638"/>
    </source>
</evidence>
<dbReference type="EMBL" id="CP119075">
    <property type="protein sequence ID" value="WED63359.1"/>
    <property type="molecule type" value="Genomic_DNA"/>
</dbReference>
<protein>
    <submittedName>
        <fullName evidence="1">Uncharacterized protein</fullName>
    </submittedName>
</protein>
<dbReference type="Proteomes" id="UP001218638">
    <property type="component" value="Chromosome"/>
</dbReference>
<dbReference type="RefSeq" id="WP_330927567.1">
    <property type="nucleotide sequence ID" value="NZ_CP119075.1"/>
</dbReference>
<evidence type="ECO:0000313" key="1">
    <source>
        <dbReference type="EMBL" id="WED63359.1"/>
    </source>
</evidence>
<name>A0AAE9ZUP0_9BACT</name>